<dbReference type="InterPro" id="IPR001810">
    <property type="entry name" value="F-box_dom"/>
</dbReference>
<accession>A0A165CTB1</accession>
<protein>
    <recommendedName>
        <fullName evidence="1">F-box domain-containing protein</fullName>
    </recommendedName>
</protein>
<name>A0A165CTB1_EXIGL</name>
<dbReference type="EMBL" id="KV426290">
    <property type="protein sequence ID" value="KZV83080.1"/>
    <property type="molecule type" value="Genomic_DNA"/>
</dbReference>
<keyword evidence="3" id="KW-1185">Reference proteome</keyword>
<dbReference type="AlphaFoldDB" id="A0A165CTB1"/>
<feature type="domain" description="F-box" evidence="1">
    <location>
        <begin position="28"/>
        <end position="75"/>
    </location>
</feature>
<dbReference type="PROSITE" id="PS50181">
    <property type="entry name" value="FBOX"/>
    <property type="match status" value="1"/>
</dbReference>
<dbReference type="InParanoid" id="A0A165CTB1"/>
<sequence>MSAVVRSLQDNIATTRSRLIRRGEPVPRRPLDALPIRVLRHLGLQLDLVDLIRLTHTGRGIRQRLLNEPDVWRNLSPLGAVPLSFMDRLGKILPRSVPSSVCLQLGFTVRNFETRAPILSEALPRTHELSIRAYPTPAVAQILRTTLSTPAPMLKTLFLVFLTPGEVTPGEVARTLFETWEAPFADCAPNLRTCVLWHLPASCLSHRVFRALTACEFSSTGNVESKAVRDVLHFLPCLVTFVTRGAAFVDSPLEPSSSSENEVATTRSLRLKNVLIDFRTNVNVQPQLLKIIPFLSLRHLIIMRKLKPILDILGAFHIEHVCFGLNGWTLEGKSTQDAPEQTLIDVYELDVLSATPVHDVHPPLLRHITQLAIHEFLWPHDIQPPPLPSATMICICLSTPTTAIPGFRPVFLSANSIFAVCPGAEWEVPLLEEVRLFAPAKPGERPLGISLLDVGWFIRTAFTFDAMRLRLVHISGCELVGHDFCAAWSDLHLLAQEVALDEVPDAGCYKDVPLQGADVVVQLTSNLDASTLFAPPS</sequence>
<evidence type="ECO:0000313" key="3">
    <source>
        <dbReference type="Proteomes" id="UP000077266"/>
    </source>
</evidence>
<evidence type="ECO:0000313" key="2">
    <source>
        <dbReference type="EMBL" id="KZV83080.1"/>
    </source>
</evidence>
<evidence type="ECO:0000259" key="1">
    <source>
        <dbReference type="PROSITE" id="PS50181"/>
    </source>
</evidence>
<reference evidence="2 3" key="1">
    <citation type="journal article" date="2016" name="Mol. Biol. Evol.">
        <title>Comparative Genomics of Early-Diverging Mushroom-Forming Fungi Provides Insights into the Origins of Lignocellulose Decay Capabilities.</title>
        <authorList>
            <person name="Nagy L.G."/>
            <person name="Riley R."/>
            <person name="Tritt A."/>
            <person name="Adam C."/>
            <person name="Daum C."/>
            <person name="Floudas D."/>
            <person name="Sun H."/>
            <person name="Yadav J.S."/>
            <person name="Pangilinan J."/>
            <person name="Larsson K.H."/>
            <person name="Matsuura K."/>
            <person name="Barry K."/>
            <person name="Labutti K."/>
            <person name="Kuo R."/>
            <person name="Ohm R.A."/>
            <person name="Bhattacharya S.S."/>
            <person name="Shirouzu T."/>
            <person name="Yoshinaga Y."/>
            <person name="Martin F.M."/>
            <person name="Grigoriev I.V."/>
            <person name="Hibbett D.S."/>
        </authorList>
    </citation>
    <scope>NUCLEOTIDE SEQUENCE [LARGE SCALE GENOMIC DNA]</scope>
    <source>
        <strain evidence="2 3">HHB12029</strain>
    </source>
</reference>
<dbReference type="Proteomes" id="UP000077266">
    <property type="component" value="Unassembled WGS sequence"/>
</dbReference>
<proteinExistence type="predicted"/>
<gene>
    <name evidence="2" type="ORF">EXIGLDRAFT_728896</name>
</gene>
<organism evidence="2 3">
    <name type="scientific">Exidia glandulosa HHB12029</name>
    <dbReference type="NCBI Taxonomy" id="1314781"/>
    <lineage>
        <taxon>Eukaryota</taxon>
        <taxon>Fungi</taxon>
        <taxon>Dikarya</taxon>
        <taxon>Basidiomycota</taxon>
        <taxon>Agaricomycotina</taxon>
        <taxon>Agaricomycetes</taxon>
        <taxon>Auriculariales</taxon>
        <taxon>Exidiaceae</taxon>
        <taxon>Exidia</taxon>
    </lineage>
</organism>